<organism evidence="1 2">
    <name type="scientific">Pseudomonas hefeiensis</name>
    <dbReference type="NCBI Taxonomy" id="2738125"/>
    <lineage>
        <taxon>Bacteria</taxon>
        <taxon>Pseudomonadati</taxon>
        <taxon>Pseudomonadota</taxon>
        <taxon>Gammaproteobacteria</taxon>
        <taxon>Pseudomonadales</taxon>
        <taxon>Pseudomonadaceae</taxon>
        <taxon>Pseudomonas</taxon>
    </lineage>
</organism>
<dbReference type="RefSeq" id="WP_305389118.1">
    <property type="nucleotide sequence ID" value="NZ_CP117426.1"/>
</dbReference>
<sequence length="352" mass="39473">MINPLSYIDALQVRDVSFKSVRNALKNHDLPVSTGWQQTVAKIVPELKRKDTKGACAASLVLIHNEMTLYCDKVVKIYEVDTKVINLLINAMSKGFVDKGSVYTKGFPFPLTIEELLKAPLDIICAAQWDEKDRSNFMMCSKQYITEREELPGDSLDDDATKDFGVFDELIGIRRRPIQLYDVVSLLPDDGLIEIRLDGVKKFNADDISRRLRRIEQLVSQFAAKNIGAPDVLGTKLNFYPAIKKLYDTNDGVVGELGHVTDAAGIYREKMRHKSRDVRLDPYHHGGTVAVVDLNAYSISKHWPSPAGNGEPEISIPAHFSIASDKNPVIDILHVLNCTSQEDYDFVLNKVL</sequence>
<name>A0ABY9GFS2_9PSED</name>
<dbReference type="EMBL" id="CP117449">
    <property type="protein sequence ID" value="WLH14483.1"/>
    <property type="molecule type" value="Genomic_DNA"/>
</dbReference>
<keyword evidence="2" id="KW-1185">Reference proteome</keyword>
<accession>A0ABY9GFS2</accession>
<reference evidence="1 2" key="1">
    <citation type="submission" date="2023-02" db="EMBL/GenBank/DDBJ databases">
        <title>Evolution of Hrp T3SS in non-pathogenic Pseudomonas fluorescens.</title>
        <authorList>
            <person name="Liao K."/>
            <person name="Wei H."/>
            <person name="Gu Y."/>
        </authorList>
    </citation>
    <scope>NUCLEOTIDE SEQUENCE [LARGE SCALE GENOMIC DNA]</scope>
    <source>
        <strain evidence="1 2">FP205</strain>
    </source>
</reference>
<dbReference type="Proteomes" id="UP001230339">
    <property type="component" value="Chromosome"/>
</dbReference>
<proteinExistence type="predicted"/>
<evidence type="ECO:0000313" key="1">
    <source>
        <dbReference type="EMBL" id="WLH14483.1"/>
    </source>
</evidence>
<evidence type="ECO:0000313" key="2">
    <source>
        <dbReference type="Proteomes" id="UP001230339"/>
    </source>
</evidence>
<protein>
    <submittedName>
        <fullName evidence="1">Uncharacterized protein</fullName>
    </submittedName>
</protein>
<gene>
    <name evidence="1" type="ORF">PSH57_09290</name>
</gene>